<dbReference type="OrthoDB" id="9816293at2"/>
<sequence length="125" mass="13782">MKRFQQPLYLLAGLVLTGIGIVGAFLPLLPSTIFFILATFCFARSSPRLEAWLLQHRVFGPPVLAWRDHKAIPRKAKYFAFGGMALGFAMFVTAVQPGVWLLIPVILFFAGSALYVGTRPDGPDD</sequence>
<dbReference type="EMBL" id="FOVR01000008">
    <property type="protein sequence ID" value="SFO56719.1"/>
    <property type="molecule type" value="Genomic_DNA"/>
</dbReference>
<dbReference type="PANTHER" id="PTHR35813">
    <property type="entry name" value="INNER MEMBRANE PROTEIN YBAN"/>
    <property type="match status" value="1"/>
</dbReference>
<dbReference type="PANTHER" id="PTHR35813:SF1">
    <property type="entry name" value="INNER MEMBRANE PROTEIN YBAN"/>
    <property type="match status" value="1"/>
</dbReference>
<organism evidence="2 3">
    <name type="scientific">Cohaesibacter marisflavi</name>
    <dbReference type="NCBI Taxonomy" id="655353"/>
    <lineage>
        <taxon>Bacteria</taxon>
        <taxon>Pseudomonadati</taxon>
        <taxon>Pseudomonadota</taxon>
        <taxon>Alphaproteobacteria</taxon>
        <taxon>Hyphomicrobiales</taxon>
        <taxon>Cohaesibacteraceae</taxon>
    </lineage>
</organism>
<reference evidence="2 3" key="1">
    <citation type="submission" date="2016-10" db="EMBL/GenBank/DDBJ databases">
        <authorList>
            <person name="de Groot N.N."/>
        </authorList>
    </citation>
    <scope>NUCLEOTIDE SEQUENCE [LARGE SCALE GENOMIC DNA]</scope>
    <source>
        <strain evidence="2 3">CGMCC 1.9157</strain>
    </source>
</reference>
<dbReference type="AlphaFoldDB" id="A0A1I5I8V2"/>
<dbReference type="Pfam" id="PF04304">
    <property type="entry name" value="DUF454"/>
    <property type="match status" value="1"/>
</dbReference>
<dbReference type="InterPro" id="IPR007401">
    <property type="entry name" value="DUF454"/>
</dbReference>
<dbReference type="GO" id="GO:0005886">
    <property type="term" value="C:plasma membrane"/>
    <property type="evidence" value="ECO:0007669"/>
    <property type="project" value="TreeGrafter"/>
</dbReference>
<keyword evidence="1" id="KW-1133">Transmembrane helix</keyword>
<evidence type="ECO:0000313" key="3">
    <source>
        <dbReference type="Proteomes" id="UP000199236"/>
    </source>
</evidence>
<dbReference type="RefSeq" id="WP_090073680.1">
    <property type="nucleotide sequence ID" value="NZ_FOVR01000008.1"/>
</dbReference>
<keyword evidence="1" id="KW-0812">Transmembrane</keyword>
<proteinExistence type="predicted"/>
<gene>
    <name evidence="2" type="ORF">SAMN04488056_108105</name>
</gene>
<feature type="transmembrane region" description="Helical" evidence="1">
    <location>
        <begin position="99"/>
        <end position="117"/>
    </location>
</feature>
<name>A0A1I5I8V2_9HYPH</name>
<keyword evidence="3" id="KW-1185">Reference proteome</keyword>
<evidence type="ECO:0000313" key="2">
    <source>
        <dbReference type="EMBL" id="SFO56719.1"/>
    </source>
</evidence>
<dbReference type="STRING" id="655353.SAMN04488056_108105"/>
<dbReference type="PIRSF" id="PIRSF016789">
    <property type="entry name" value="DUF454"/>
    <property type="match status" value="1"/>
</dbReference>
<evidence type="ECO:0000256" key="1">
    <source>
        <dbReference type="SAM" id="Phobius"/>
    </source>
</evidence>
<keyword evidence="1" id="KW-0472">Membrane</keyword>
<dbReference type="Proteomes" id="UP000199236">
    <property type="component" value="Unassembled WGS sequence"/>
</dbReference>
<accession>A0A1I5I8V2</accession>
<feature type="transmembrane region" description="Helical" evidence="1">
    <location>
        <begin position="75"/>
        <end position="93"/>
    </location>
</feature>
<evidence type="ECO:0008006" key="4">
    <source>
        <dbReference type="Google" id="ProtNLM"/>
    </source>
</evidence>
<protein>
    <recommendedName>
        <fullName evidence="4">Inner membrane protein</fullName>
    </recommendedName>
</protein>
<feature type="transmembrane region" description="Helical" evidence="1">
    <location>
        <begin position="7"/>
        <end position="26"/>
    </location>
</feature>